<feature type="binding site" evidence="8">
    <location>
        <position position="87"/>
    </location>
    <ligand>
        <name>ATP</name>
        <dbReference type="ChEBI" id="CHEBI:30616"/>
    </ligand>
</feature>
<comment type="catalytic activity">
    <reaction evidence="8">
        <text>L-seryl-[protein] + UTP = O-(5'-uridylyl)-L-seryl-[protein] + diphosphate</text>
        <dbReference type="Rhea" id="RHEA:64604"/>
        <dbReference type="Rhea" id="RHEA-COMP:9863"/>
        <dbReference type="Rhea" id="RHEA-COMP:16635"/>
        <dbReference type="ChEBI" id="CHEBI:29999"/>
        <dbReference type="ChEBI" id="CHEBI:33019"/>
        <dbReference type="ChEBI" id="CHEBI:46398"/>
        <dbReference type="ChEBI" id="CHEBI:156051"/>
    </reaction>
</comment>
<evidence type="ECO:0000256" key="6">
    <source>
        <dbReference type="ARBA" id="ARBA00022840"/>
    </source>
</evidence>
<evidence type="ECO:0000256" key="5">
    <source>
        <dbReference type="ARBA" id="ARBA00022741"/>
    </source>
</evidence>
<dbReference type="PANTHER" id="PTHR32057:SF14">
    <property type="entry name" value="PROTEIN ADENYLYLTRANSFERASE SELO, MITOCHONDRIAL"/>
    <property type="match status" value="1"/>
</dbReference>
<comment type="similarity">
    <text evidence="1 8">Belongs to the SELO family.</text>
</comment>
<dbReference type="HAMAP" id="MF_00692">
    <property type="entry name" value="SelO"/>
    <property type="match status" value="1"/>
</dbReference>
<protein>
    <recommendedName>
        <fullName evidence="8">Protein nucleotidyltransferase YdiU</fullName>
        <ecNumber evidence="8">2.7.7.-</ecNumber>
    </recommendedName>
    <alternativeName>
        <fullName evidence="8">Protein adenylyltransferase YdiU</fullName>
        <ecNumber evidence="8">2.7.7.108</ecNumber>
    </alternativeName>
    <alternativeName>
        <fullName evidence="8">Protein uridylyltransferase YdiU</fullName>
        <ecNumber evidence="8">2.7.7.-</ecNumber>
    </alternativeName>
</protein>
<feature type="binding site" evidence="8">
    <location>
        <position position="180"/>
    </location>
    <ligand>
        <name>ATP</name>
        <dbReference type="ChEBI" id="CHEBI:30616"/>
    </ligand>
</feature>
<dbReference type="Pfam" id="PF02696">
    <property type="entry name" value="SelO"/>
    <property type="match status" value="1"/>
</dbReference>
<keyword evidence="7 8" id="KW-0460">Magnesium</keyword>
<keyword evidence="4 8" id="KW-0479">Metal-binding</keyword>
<name>A0ABR9ZJV5_9CORY</name>
<comment type="cofactor">
    <cofactor evidence="8">
        <name>Mg(2+)</name>
        <dbReference type="ChEBI" id="CHEBI:18420"/>
    </cofactor>
    <cofactor evidence="8">
        <name>Mn(2+)</name>
        <dbReference type="ChEBI" id="CHEBI:29035"/>
    </cofactor>
</comment>
<evidence type="ECO:0000256" key="1">
    <source>
        <dbReference type="ARBA" id="ARBA00009747"/>
    </source>
</evidence>
<comment type="function">
    <text evidence="8">Nucleotidyltransferase involved in the post-translational modification of proteins. It can catalyze the addition of adenosine monophosphate (AMP) or uridine monophosphate (UMP) to a protein, resulting in modifications known as AMPylation and UMPylation.</text>
</comment>
<feature type="binding site" evidence="8">
    <location>
        <position position="260"/>
    </location>
    <ligand>
        <name>Mg(2+)</name>
        <dbReference type="ChEBI" id="CHEBI:18420"/>
    </ligand>
</feature>
<dbReference type="PANTHER" id="PTHR32057">
    <property type="entry name" value="PROTEIN ADENYLYLTRANSFERASE SELO, MITOCHONDRIAL"/>
    <property type="match status" value="1"/>
</dbReference>
<feature type="binding site" evidence="8">
    <location>
        <position position="123"/>
    </location>
    <ligand>
        <name>ATP</name>
        <dbReference type="ChEBI" id="CHEBI:30616"/>
    </ligand>
</feature>
<evidence type="ECO:0000313" key="9">
    <source>
        <dbReference type="EMBL" id="MBF4553391.1"/>
    </source>
</evidence>
<feature type="binding site" evidence="8">
    <location>
        <position position="173"/>
    </location>
    <ligand>
        <name>ATP</name>
        <dbReference type="ChEBI" id="CHEBI:30616"/>
    </ligand>
</feature>
<dbReference type="EC" id="2.7.7.-" evidence="8"/>
<dbReference type="NCBIfam" id="NF000658">
    <property type="entry name" value="PRK00029.1"/>
    <property type="match status" value="1"/>
</dbReference>
<comment type="catalytic activity">
    <reaction evidence="8">
        <text>L-seryl-[protein] + ATP = 3-O-(5'-adenylyl)-L-seryl-[protein] + diphosphate</text>
        <dbReference type="Rhea" id="RHEA:58120"/>
        <dbReference type="Rhea" id="RHEA-COMP:9863"/>
        <dbReference type="Rhea" id="RHEA-COMP:15073"/>
        <dbReference type="ChEBI" id="CHEBI:29999"/>
        <dbReference type="ChEBI" id="CHEBI:30616"/>
        <dbReference type="ChEBI" id="CHEBI:33019"/>
        <dbReference type="ChEBI" id="CHEBI:142516"/>
        <dbReference type="EC" id="2.7.7.108"/>
    </reaction>
</comment>
<keyword evidence="6 8" id="KW-0067">ATP-binding</keyword>
<accession>A0ABR9ZJV5</accession>
<comment type="catalytic activity">
    <reaction evidence="8">
        <text>L-threonyl-[protein] + ATP = 3-O-(5'-adenylyl)-L-threonyl-[protein] + diphosphate</text>
        <dbReference type="Rhea" id="RHEA:54292"/>
        <dbReference type="Rhea" id="RHEA-COMP:11060"/>
        <dbReference type="Rhea" id="RHEA-COMP:13847"/>
        <dbReference type="ChEBI" id="CHEBI:30013"/>
        <dbReference type="ChEBI" id="CHEBI:30616"/>
        <dbReference type="ChEBI" id="CHEBI:33019"/>
        <dbReference type="ChEBI" id="CHEBI:138113"/>
        <dbReference type="EC" id="2.7.7.108"/>
    </reaction>
</comment>
<keyword evidence="2 8" id="KW-0808">Transferase</keyword>
<evidence type="ECO:0000256" key="8">
    <source>
        <dbReference type="HAMAP-Rule" id="MF_00692"/>
    </source>
</evidence>
<evidence type="ECO:0000256" key="3">
    <source>
        <dbReference type="ARBA" id="ARBA00022695"/>
    </source>
</evidence>
<dbReference type="InterPro" id="IPR003846">
    <property type="entry name" value="SelO"/>
</dbReference>
<sequence length="484" mass="53310">MSAPTLLSSFADTLPGMSAPWSPTSFPDATLLILNVSLAEELGMDAAWLRSEDGLRFLMGEQLPESAHPVSQGYAGHQFGQFNPRLGDGRAVLLGEVETAEGLRDIHLKGSGRTPFSRGSADGRATVGPMLREYLVSEAMHAMGIPSTRALAVILTGESLRRQGIEPGAILVRVASSHLRVGSFQLARMLHERNPGQLEDLADFAIARHYADELDDGDYVGLLRRVSIRQAQLIAQWMHVGFVHGVMNTDNTSISGETIDYGPCAFVDAFDSNAWFSSIDQQGRYAFGRQGPIMMWNLERLAESLLPLIEAQLGVDTEGAIAAATEELKRFPGYFHQAMESTWLPALGLAEATDARRQLLEEFLDWLNAAHPDHLTVLRNLAEADSQEEPQGTLLPEEWMQRWRAENPDAELMKRVNPVRIPRNHLVEEALSQAAGRNMEPFEELLSAVTDPFDPTNSECQAHAEKFTQPAPEGFGDYTTYCGT</sequence>
<feature type="binding site" evidence="8">
    <location>
        <position position="90"/>
    </location>
    <ligand>
        <name>ATP</name>
        <dbReference type="ChEBI" id="CHEBI:30616"/>
    </ligand>
</feature>
<reference evidence="9 10" key="1">
    <citation type="submission" date="2020-10" db="EMBL/GenBank/DDBJ databases">
        <title>Novel species in genus Corynebacterium.</title>
        <authorList>
            <person name="Zhang G."/>
        </authorList>
    </citation>
    <scope>NUCLEOTIDE SEQUENCE [LARGE SCALE GENOMIC DNA]</scope>
    <source>
        <strain evidence="9 10">DSM 45110</strain>
    </source>
</reference>
<dbReference type="EC" id="2.7.7.108" evidence="8"/>
<keyword evidence="3 8" id="KW-0548">Nucleotidyltransferase</keyword>
<dbReference type="RefSeq" id="WP_194556205.1">
    <property type="nucleotide sequence ID" value="NZ_JADKMY010000001.1"/>
</dbReference>
<evidence type="ECO:0000313" key="10">
    <source>
        <dbReference type="Proteomes" id="UP000635902"/>
    </source>
</evidence>
<keyword evidence="5 8" id="KW-0547">Nucleotide-binding</keyword>
<evidence type="ECO:0000256" key="7">
    <source>
        <dbReference type="ARBA" id="ARBA00022842"/>
    </source>
</evidence>
<dbReference type="Proteomes" id="UP000635902">
    <property type="component" value="Unassembled WGS sequence"/>
</dbReference>
<comment type="catalytic activity">
    <reaction evidence="8">
        <text>L-tyrosyl-[protein] + UTP = O-(5'-uridylyl)-L-tyrosyl-[protein] + diphosphate</text>
        <dbReference type="Rhea" id="RHEA:83887"/>
        <dbReference type="Rhea" id="RHEA-COMP:10136"/>
        <dbReference type="Rhea" id="RHEA-COMP:20238"/>
        <dbReference type="ChEBI" id="CHEBI:33019"/>
        <dbReference type="ChEBI" id="CHEBI:46398"/>
        <dbReference type="ChEBI" id="CHEBI:46858"/>
        <dbReference type="ChEBI" id="CHEBI:90602"/>
    </reaction>
</comment>
<feature type="binding site" evidence="8">
    <location>
        <position position="122"/>
    </location>
    <ligand>
        <name>ATP</name>
        <dbReference type="ChEBI" id="CHEBI:30616"/>
    </ligand>
</feature>
<organism evidence="9 10">
    <name type="scientific">Corynebacterium suicordis DSM 45110</name>
    <dbReference type="NCBI Taxonomy" id="1121369"/>
    <lineage>
        <taxon>Bacteria</taxon>
        <taxon>Bacillati</taxon>
        <taxon>Actinomycetota</taxon>
        <taxon>Actinomycetes</taxon>
        <taxon>Mycobacteriales</taxon>
        <taxon>Corynebacteriaceae</taxon>
        <taxon>Corynebacterium</taxon>
    </lineage>
</organism>
<feature type="binding site" evidence="8">
    <location>
        <position position="251"/>
    </location>
    <ligand>
        <name>Mg(2+)</name>
        <dbReference type="ChEBI" id="CHEBI:18420"/>
    </ligand>
</feature>
<feature type="binding site" evidence="8">
    <location>
        <position position="260"/>
    </location>
    <ligand>
        <name>ATP</name>
        <dbReference type="ChEBI" id="CHEBI:30616"/>
    </ligand>
</feature>
<feature type="binding site" evidence="8">
    <location>
        <position position="109"/>
    </location>
    <ligand>
        <name>ATP</name>
        <dbReference type="ChEBI" id="CHEBI:30616"/>
    </ligand>
</feature>
<evidence type="ECO:0000256" key="4">
    <source>
        <dbReference type="ARBA" id="ARBA00022723"/>
    </source>
</evidence>
<feature type="binding site" evidence="8">
    <location>
        <position position="89"/>
    </location>
    <ligand>
        <name>ATP</name>
        <dbReference type="ChEBI" id="CHEBI:30616"/>
    </ligand>
</feature>
<comment type="catalytic activity">
    <reaction evidence="8">
        <text>L-tyrosyl-[protein] + ATP = O-(5'-adenylyl)-L-tyrosyl-[protein] + diphosphate</text>
        <dbReference type="Rhea" id="RHEA:54288"/>
        <dbReference type="Rhea" id="RHEA-COMP:10136"/>
        <dbReference type="Rhea" id="RHEA-COMP:13846"/>
        <dbReference type="ChEBI" id="CHEBI:30616"/>
        <dbReference type="ChEBI" id="CHEBI:33019"/>
        <dbReference type="ChEBI" id="CHEBI:46858"/>
        <dbReference type="ChEBI" id="CHEBI:83624"/>
        <dbReference type="EC" id="2.7.7.108"/>
    </reaction>
</comment>
<feature type="active site" description="Proton acceptor" evidence="8">
    <location>
        <position position="250"/>
    </location>
</feature>
<comment type="catalytic activity">
    <reaction evidence="8">
        <text>L-histidyl-[protein] + UTP = N(tele)-(5'-uridylyl)-L-histidyl-[protein] + diphosphate</text>
        <dbReference type="Rhea" id="RHEA:83891"/>
        <dbReference type="Rhea" id="RHEA-COMP:9745"/>
        <dbReference type="Rhea" id="RHEA-COMP:20239"/>
        <dbReference type="ChEBI" id="CHEBI:29979"/>
        <dbReference type="ChEBI" id="CHEBI:33019"/>
        <dbReference type="ChEBI" id="CHEBI:46398"/>
        <dbReference type="ChEBI" id="CHEBI:233474"/>
    </reaction>
</comment>
<comment type="caution">
    <text evidence="9">The sequence shown here is derived from an EMBL/GenBank/DDBJ whole genome shotgun (WGS) entry which is preliminary data.</text>
</comment>
<proteinExistence type="inferred from homology"/>
<dbReference type="EMBL" id="JADKMY010000001">
    <property type="protein sequence ID" value="MBF4553391.1"/>
    <property type="molecule type" value="Genomic_DNA"/>
</dbReference>
<keyword evidence="8" id="KW-0464">Manganese</keyword>
<evidence type="ECO:0000256" key="2">
    <source>
        <dbReference type="ARBA" id="ARBA00022679"/>
    </source>
</evidence>
<keyword evidence="10" id="KW-1185">Reference proteome</keyword>
<gene>
    <name evidence="8" type="primary">ydiU</name>
    <name evidence="8" type="synonym">selO</name>
    <name evidence="9" type="ORF">IRY30_04760</name>
</gene>